<evidence type="ECO:0008006" key="3">
    <source>
        <dbReference type="Google" id="ProtNLM"/>
    </source>
</evidence>
<organism evidence="1 2">
    <name type="scientific">Catellatospora chokoriensis</name>
    <dbReference type="NCBI Taxonomy" id="310353"/>
    <lineage>
        <taxon>Bacteria</taxon>
        <taxon>Bacillati</taxon>
        <taxon>Actinomycetota</taxon>
        <taxon>Actinomycetes</taxon>
        <taxon>Micromonosporales</taxon>
        <taxon>Micromonosporaceae</taxon>
        <taxon>Catellatospora</taxon>
    </lineage>
</organism>
<comment type="caution">
    <text evidence="1">The sequence shown here is derived from an EMBL/GenBank/DDBJ whole genome shotgun (WGS) entry which is preliminary data.</text>
</comment>
<dbReference type="SUPFAM" id="SSF53474">
    <property type="entry name" value="alpha/beta-Hydrolases"/>
    <property type="match status" value="1"/>
</dbReference>
<dbReference type="Gene3D" id="3.40.50.1820">
    <property type="entry name" value="alpha/beta hydrolase"/>
    <property type="match status" value="1"/>
</dbReference>
<dbReference type="AlphaFoldDB" id="A0A8J3K958"/>
<keyword evidence="2" id="KW-1185">Reference proteome</keyword>
<dbReference type="InterPro" id="IPR017395">
    <property type="entry name" value="Chlorophyllase-like"/>
</dbReference>
<dbReference type="Pfam" id="PF07224">
    <property type="entry name" value="Chlorophyllase"/>
    <property type="match status" value="1"/>
</dbReference>
<dbReference type="InterPro" id="IPR029058">
    <property type="entry name" value="AB_hydrolase_fold"/>
</dbReference>
<evidence type="ECO:0000313" key="1">
    <source>
        <dbReference type="EMBL" id="GIF91744.1"/>
    </source>
</evidence>
<name>A0A8J3K958_9ACTN</name>
<dbReference type="EMBL" id="BONG01000035">
    <property type="protein sequence ID" value="GIF91744.1"/>
    <property type="molecule type" value="Genomic_DNA"/>
</dbReference>
<protein>
    <recommendedName>
        <fullName evidence="3">Chlorophyllase-like protein</fullName>
    </recommendedName>
</protein>
<dbReference type="PANTHER" id="PTHR33428">
    <property type="entry name" value="CHLOROPHYLLASE-2, CHLOROPLASTIC"/>
    <property type="match status" value="1"/>
</dbReference>
<dbReference type="PANTHER" id="PTHR33428:SF14">
    <property type="entry name" value="CARBOXYLESTERASE TYPE B DOMAIN-CONTAINING PROTEIN"/>
    <property type="match status" value="1"/>
</dbReference>
<dbReference type="Proteomes" id="UP000619293">
    <property type="component" value="Unassembled WGS sequence"/>
</dbReference>
<gene>
    <name evidence="1" type="ORF">Cch02nite_51880</name>
</gene>
<reference evidence="1 2" key="1">
    <citation type="submission" date="2021-01" db="EMBL/GenBank/DDBJ databases">
        <title>Whole genome shotgun sequence of Catellatospora chokoriensis NBRC 107358.</title>
        <authorList>
            <person name="Komaki H."/>
            <person name="Tamura T."/>
        </authorList>
    </citation>
    <scope>NUCLEOTIDE SEQUENCE [LARGE SCALE GENOMIC DNA]</scope>
    <source>
        <strain evidence="1 2">NBRC 107358</strain>
    </source>
</reference>
<sequence>MLFRLCIVCAWIDRGGPDRNALTYVAADSNMSLYTKHCFAYRNGSIVLRTSTHRVRRAAVAALTATLAAMTAVLTAPAPASAAYSSVAVYASTVNGDAADVYHPVTGSPHDPWPVVLLLQGANVDKAQYSGYAAKVASYGFAVVVPNHFQVLFGQPGLYATGAQAGWTVTWAQAENVRAGSPLLGALDANRLLLLGHSFGGAAALNLATGLCTPPFCAAPAPAPPQLKAVALYGANNTQPGTGTTPPVSNTVPVALVQGSADGIGSPANGYATYQVVTSPPKLYASVLGANHYGITDAQNPAGARPDLSPQTLAQAQSVETAARWSAYWLRAQLGDPVGQAWVYGFGDLVDATVTTEFAH</sequence>
<proteinExistence type="predicted"/>
<evidence type="ECO:0000313" key="2">
    <source>
        <dbReference type="Proteomes" id="UP000619293"/>
    </source>
</evidence>
<accession>A0A8J3K958</accession>